<evidence type="ECO:0000313" key="2">
    <source>
        <dbReference type="Proteomes" id="UP001159428"/>
    </source>
</evidence>
<sequence length="62" mass="7215">YKGELVSEDEGYQREDLHVEELRSFLFFFKDGFKCLRLDATFSAGLGRLKNDNPLNKANEKD</sequence>
<gene>
    <name evidence="1" type="ORF">PMEA_00003411</name>
</gene>
<dbReference type="Proteomes" id="UP001159428">
    <property type="component" value="Unassembled WGS sequence"/>
</dbReference>
<comment type="caution">
    <text evidence="1">The sequence shown here is derived from an EMBL/GenBank/DDBJ whole genome shotgun (WGS) entry which is preliminary data.</text>
</comment>
<feature type="non-terminal residue" evidence="1">
    <location>
        <position position="1"/>
    </location>
</feature>
<accession>A0AAU9Y2E1</accession>
<dbReference type="AlphaFoldDB" id="A0AAU9Y2E1"/>
<proteinExistence type="predicted"/>
<organism evidence="1 2">
    <name type="scientific">Pocillopora meandrina</name>
    <dbReference type="NCBI Taxonomy" id="46732"/>
    <lineage>
        <taxon>Eukaryota</taxon>
        <taxon>Metazoa</taxon>
        <taxon>Cnidaria</taxon>
        <taxon>Anthozoa</taxon>
        <taxon>Hexacorallia</taxon>
        <taxon>Scleractinia</taxon>
        <taxon>Astrocoeniina</taxon>
        <taxon>Pocilloporidae</taxon>
        <taxon>Pocillopora</taxon>
    </lineage>
</organism>
<reference evidence="1 2" key="1">
    <citation type="submission" date="2022-05" db="EMBL/GenBank/DDBJ databases">
        <authorList>
            <consortium name="Genoscope - CEA"/>
            <person name="William W."/>
        </authorList>
    </citation>
    <scope>NUCLEOTIDE SEQUENCE [LARGE SCALE GENOMIC DNA]</scope>
</reference>
<evidence type="ECO:0000313" key="1">
    <source>
        <dbReference type="EMBL" id="CAH3165275.1"/>
    </source>
</evidence>
<protein>
    <submittedName>
        <fullName evidence="1">Uncharacterized protein</fullName>
    </submittedName>
</protein>
<name>A0AAU9Y2E1_9CNID</name>
<keyword evidence="2" id="KW-1185">Reference proteome</keyword>
<dbReference type="EMBL" id="CALNXJ010000115">
    <property type="protein sequence ID" value="CAH3165275.1"/>
    <property type="molecule type" value="Genomic_DNA"/>
</dbReference>